<dbReference type="CDD" id="cd06225">
    <property type="entry name" value="HAMP"/>
    <property type="match status" value="1"/>
</dbReference>
<accession>A0ABW8PV66</accession>
<evidence type="ECO:0000259" key="13">
    <source>
        <dbReference type="PROSITE" id="PS50885"/>
    </source>
</evidence>
<dbReference type="InterPro" id="IPR003660">
    <property type="entry name" value="HAMP_dom"/>
</dbReference>
<dbReference type="PROSITE" id="PS50885">
    <property type="entry name" value="HAMP"/>
    <property type="match status" value="1"/>
</dbReference>
<evidence type="ECO:0000256" key="7">
    <source>
        <dbReference type="ARBA" id="ARBA00023224"/>
    </source>
</evidence>
<dbReference type="SUPFAM" id="SSF58104">
    <property type="entry name" value="Methyl-accepting chemotaxis protein (MCP) signaling domain"/>
    <property type="match status" value="1"/>
</dbReference>
<feature type="domain" description="Methyl-accepting transducer" evidence="12">
    <location>
        <begin position="352"/>
        <end position="588"/>
    </location>
</feature>
<dbReference type="InterPro" id="IPR004089">
    <property type="entry name" value="MCPsignal_dom"/>
</dbReference>
<evidence type="ECO:0000256" key="8">
    <source>
        <dbReference type="ARBA" id="ARBA00029447"/>
    </source>
</evidence>
<evidence type="ECO:0000256" key="11">
    <source>
        <dbReference type="SAM" id="Phobius"/>
    </source>
</evidence>
<dbReference type="CDD" id="cd12913">
    <property type="entry name" value="PDC1_MCP_like"/>
    <property type="match status" value="1"/>
</dbReference>
<sequence length="624" mass="67531">MLRSFRQRIILTSLALILIALVIISFLIMRISLQTYQQQMQRNLTQQLESQAAFIGGWMQERQTMLGATAEVIEQRPVMAALTQLSDGGGFIAAYVAYPDGRSVFSDGWEPPADYDPRTRDWYRQAQQANQLIVTAPYLDADSNELVISLSQPLGQSAARGVLASDVSLQAIIETVRRISPTESSFAFLTNQEGQIIAHPDPALTLKTLRDLSPELSNTLLQSAARGSLPEVRVEQRAVLLTSQPIAGTPWVLNIALDKQDALAGVYRMLRWTVALVLIVALAAGGVLWLVTAGGFRRLARVSEAMVDIGQGEGDLTQRMQVEGQDEVARIAEAFNAFVDKIHHLVQEVGHSADSVSAASEELSSITQESARVVSQQSAETDQVATAMNQMTATVQEVAAHAGQAAQQASHADQQTREGHQLLQATLSALQKLDTTLDQSTEAMTALKGGTQDIAGMLDVISAVSEQTNLLALNAAIEAARAGEHGRGFAVVADEVRSLAARTQQSTQDIQQVVDRLFAQTDQVVRVMEASREAAQQTVSRAEEMALRLNQVNQAIEQIAGMNLQIASAAEEQSSVAEEINRNVFNINDLSTQTEDAAANLTQASQELAGQASLLNQQVSQFKV</sequence>
<dbReference type="PANTHER" id="PTHR32089:SF112">
    <property type="entry name" value="LYSOZYME-LIKE PROTEIN-RELATED"/>
    <property type="match status" value="1"/>
</dbReference>
<dbReference type="CDD" id="cd11386">
    <property type="entry name" value="MCP_signal"/>
    <property type="match status" value="1"/>
</dbReference>
<evidence type="ECO:0000256" key="3">
    <source>
        <dbReference type="ARBA" id="ARBA00022500"/>
    </source>
</evidence>
<keyword evidence="3" id="KW-0145">Chemotaxis</keyword>
<dbReference type="Gene3D" id="3.30.450.20">
    <property type="entry name" value="PAS domain"/>
    <property type="match status" value="2"/>
</dbReference>
<keyword evidence="10" id="KW-0175">Coiled coil</keyword>
<evidence type="ECO:0000313" key="14">
    <source>
        <dbReference type="EMBL" id="MFK7160178.1"/>
    </source>
</evidence>
<feature type="coiled-coil region" evidence="10">
    <location>
        <begin position="525"/>
        <end position="607"/>
    </location>
</feature>
<dbReference type="RefSeq" id="WP_405337405.1">
    <property type="nucleotide sequence ID" value="NZ_JBANFI010000002.1"/>
</dbReference>
<evidence type="ECO:0000256" key="2">
    <source>
        <dbReference type="ARBA" id="ARBA00022475"/>
    </source>
</evidence>
<evidence type="ECO:0000256" key="10">
    <source>
        <dbReference type="SAM" id="Coils"/>
    </source>
</evidence>
<comment type="caution">
    <text evidence="14">The sequence shown here is derived from an EMBL/GenBank/DDBJ whole genome shotgun (WGS) entry which is preliminary data.</text>
</comment>
<dbReference type="CDD" id="cd18774">
    <property type="entry name" value="PDC2_HK_sensor"/>
    <property type="match status" value="1"/>
</dbReference>
<proteinExistence type="inferred from homology"/>
<evidence type="ECO:0000259" key="12">
    <source>
        <dbReference type="PROSITE" id="PS50111"/>
    </source>
</evidence>
<dbReference type="Pfam" id="PF00015">
    <property type="entry name" value="MCPsignal"/>
    <property type="match status" value="1"/>
</dbReference>
<dbReference type="PROSITE" id="PS50111">
    <property type="entry name" value="CHEMOTAXIS_TRANSDUC_2"/>
    <property type="match status" value="1"/>
</dbReference>
<keyword evidence="7 9" id="KW-0807">Transducer</keyword>
<evidence type="ECO:0000256" key="1">
    <source>
        <dbReference type="ARBA" id="ARBA00004651"/>
    </source>
</evidence>
<dbReference type="Pfam" id="PF02743">
    <property type="entry name" value="dCache_1"/>
    <property type="match status" value="1"/>
</dbReference>
<feature type="transmembrane region" description="Helical" evidence="11">
    <location>
        <begin position="269"/>
        <end position="291"/>
    </location>
</feature>
<protein>
    <submittedName>
        <fullName evidence="14">Methyl-accepting chemotaxis protein</fullName>
    </submittedName>
</protein>
<dbReference type="SMART" id="SM00283">
    <property type="entry name" value="MA"/>
    <property type="match status" value="1"/>
</dbReference>
<reference evidence="14 15" key="1">
    <citation type="submission" date="2024-02" db="EMBL/GenBank/DDBJ databases">
        <title>Marinospirillum sp. MEB 164 isolated from Lonar lake sediment.</title>
        <authorList>
            <person name="Joshi A."/>
            <person name="Thite S."/>
        </authorList>
    </citation>
    <scope>NUCLEOTIDE SEQUENCE [LARGE SCALE GENOMIC DNA]</scope>
    <source>
        <strain evidence="14 15">MEB164</strain>
    </source>
</reference>
<keyword evidence="15" id="KW-1185">Reference proteome</keyword>
<keyword evidence="6 11" id="KW-0472">Membrane</keyword>
<evidence type="ECO:0000256" key="9">
    <source>
        <dbReference type="PROSITE-ProRule" id="PRU00284"/>
    </source>
</evidence>
<gene>
    <name evidence="14" type="ORF">V6U78_03895</name>
</gene>
<evidence type="ECO:0000256" key="5">
    <source>
        <dbReference type="ARBA" id="ARBA00022989"/>
    </source>
</evidence>
<dbReference type="EMBL" id="JBANFI010000002">
    <property type="protein sequence ID" value="MFK7160178.1"/>
    <property type="molecule type" value="Genomic_DNA"/>
</dbReference>
<dbReference type="InterPro" id="IPR029151">
    <property type="entry name" value="Sensor-like_sf"/>
</dbReference>
<dbReference type="SMART" id="SM00304">
    <property type="entry name" value="HAMP"/>
    <property type="match status" value="2"/>
</dbReference>
<keyword evidence="4 11" id="KW-0812">Transmembrane</keyword>
<dbReference type="Proteomes" id="UP001621714">
    <property type="component" value="Unassembled WGS sequence"/>
</dbReference>
<dbReference type="Pfam" id="PF00672">
    <property type="entry name" value="HAMP"/>
    <property type="match status" value="1"/>
</dbReference>
<organism evidence="14 15">
    <name type="scientific">Marinospirillum alkalitolerans</name>
    <dbReference type="NCBI Taxonomy" id="3123374"/>
    <lineage>
        <taxon>Bacteria</taxon>
        <taxon>Pseudomonadati</taxon>
        <taxon>Pseudomonadota</taxon>
        <taxon>Gammaproteobacteria</taxon>
        <taxon>Oceanospirillales</taxon>
        <taxon>Oceanospirillaceae</taxon>
        <taxon>Marinospirillum</taxon>
    </lineage>
</organism>
<name>A0ABW8PV66_9GAMM</name>
<dbReference type="InterPro" id="IPR033479">
    <property type="entry name" value="dCache_1"/>
</dbReference>
<keyword evidence="2" id="KW-1003">Cell membrane</keyword>
<feature type="domain" description="HAMP" evidence="13">
    <location>
        <begin position="293"/>
        <end position="347"/>
    </location>
</feature>
<keyword evidence="5 11" id="KW-1133">Transmembrane helix</keyword>
<evidence type="ECO:0000313" key="15">
    <source>
        <dbReference type="Proteomes" id="UP001621714"/>
    </source>
</evidence>
<dbReference type="Gene3D" id="1.10.287.950">
    <property type="entry name" value="Methyl-accepting chemotaxis protein"/>
    <property type="match status" value="1"/>
</dbReference>
<comment type="similarity">
    <text evidence="8">Belongs to the methyl-accepting chemotaxis (MCP) protein family.</text>
</comment>
<evidence type="ECO:0000256" key="6">
    <source>
        <dbReference type="ARBA" id="ARBA00023136"/>
    </source>
</evidence>
<dbReference type="SUPFAM" id="SSF103190">
    <property type="entry name" value="Sensory domain-like"/>
    <property type="match status" value="1"/>
</dbReference>
<comment type="subcellular location">
    <subcellularLocation>
        <location evidence="1">Cell membrane</location>
        <topology evidence="1">Multi-pass membrane protein</topology>
    </subcellularLocation>
</comment>
<dbReference type="PANTHER" id="PTHR32089">
    <property type="entry name" value="METHYL-ACCEPTING CHEMOTAXIS PROTEIN MCPB"/>
    <property type="match status" value="1"/>
</dbReference>
<evidence type="ECO:0000256" key="4">
    <source>
        <dbReference type="ARBA" id="ARBA00022692"/>
    </source>
</evidence>
<feature type="transmembrane region" description="Helical" evidence="11">
    <location>
        <begin position="9"/>
        <end position="33"/>
    </location>
</feature>